<evidence type="ECO:0000313" key="14">
    <source>
        <dbReference type="EMBL" id="ESO07392.1"/>
    </source>
</evidence>
<evidence type="ECO:0000313" key="15">
    <source>
        <dbReference type="EnsemblMetazoa" id="HelroP170727"/>
    </source>
</evidence>
<keyword evidence="11 12" id="KW-0966">Cell projection</keyword>
<dbReference type="EnsemblMetazoa" id="HelroT170727">
    <property type="protein sequence ID" value="HelroP170727"/>
    <property type="gene ID" value="HelroG170727"/>
</dbReference>
<dbReference type="GO" id="GO:0005634">
    <property type="term" value="C:nucleus"/>
    <property type="evidence" value="ECO:0007669"/>
    <property type="project" value="UniProtKB-SubCell"/>
</dbReference>
<reference evidence="14 16" key="2">
    <citation type="journal article" date="2013" name="Nature">
        <title>Insights into bilaterian evolution from three spiralian genomes.</title>
        <authorList>
            <person name="Simakov O."/>
            <person name="Marletaz F."/>
            <person name="Cho S.J."/>
            <person name="Edsinger-Gonzales E."/>
            <person name="Havlak P."/>
            <person name="Hellsten U."/>
            <person name="Kuo D.H."/>
            <person name="Larsson T."/>
            <person name="Lv J."/>
            <person name="Arendt D."/>
            <person name="Savage R."/>
            <person name="Osoegawa K."/>
            <person name="de Jong P."/>
            <person name="Grimwood J."/>
            <person name="Chapman J.A."/>
            <person name="Shapiro H."/>
            <person name="Aerts A."/>
            <person name="Otillar R.P."/>
            <person name="Terry A.Y."/>
            <person name="Boore J.L."/>
            <person name="Grigoriev I.V."/>
            <person name="Lindberg D.R."/>
            <person name="Seaver E.C."/>
            <person name="Weisblat D.A."/>
            <person name="Putnam N.H."/>
            <person name="Rokhsar D.S."/>
        </authorList>
    </citation>
    <scope>NUCLEOTIDE SEQUENCE</scope>
</reference>
<dbReference type="GO" id="GO:0005758">
    <property type="term" value="C:mitochondrial intermembrane space"/>
    <property type="evidence" value="ECO:0000318"/>
    <property type="project" value="GO_Central"/>
</dbReference>
<dbReference type="InterPro" id="IPR038849">
    <property type="entry name" value="ARL2BP"/>
</dbReference>
<organism evidence="15 16">
    <name type="scientific">Helobdella robusta</name>
    <name type="common">Californian leech</name>
    <dbReference type="NCBI Taxonomy" id="6412"/>
    <lineage>
        <taxon>Eukaryota</taxon>
        <taxon>Metazoa</taxon>
        <taxon>Spiralia</taxon>
        <taxon>Lophotrochozoa</taxon>
        <taxon>Annelida</taxon>
        <taxon>Clitellata</taxon>
        <taxon>Hirudinea</taxon>
        <taxon>Rhynchobdellida</taxon>
        <taxon>Glossiphoniidae</taxon>
        <taxon>Helobdella</taxon>
    </lineage>
</organism>
<dbReference type="GeneID" id="20203330"/>
<comment type="similarity">
    <text evidence="4 12">Belongs to the ARL2BP family.</text>
</comment>
<dbReference type="Proteomes" id="UP000015101">
    <property type="component" value="Unassembled WGS sequence"/>
</dbReference>
<dbReference type="GO" id="GO:0005813">
    <property type="term" value="C:centrosome"/>
    <property type="evidence" value="ECO:0007669"/>
    <property type="project" value="UniProtKB-SubCell"/>
</dbReference>
<dbReference type="GO" id="GO:0005929">
    <property type="term" value="C:cilium"/>
    <property type="evidence" value="ECO:0007669"/>
    <property type="project" value="UniProtKB-UniRule"/>
</dbReference>
<dbReference type="InParanoid" id="T1F3D1"/>
<keyword evidence="9 12" id="KW-0206">Cytoskeleton</keyword>
<evidence type="ECO:0000256" key="12">
    <source>
        <dbReference type="RuleBase" id="RU367099"/>
    </source>
</evidence>
<dbReference type="AlphaFoldDB" id="T1F3D1"/>
<dbReference type="InterPro" id="IPR042541">
    <property type="entry name" value="BART_sf"/>
</dbReference>
<reference evidence="16" key="1">
    <citation type="submission" date="2012-12" db="EMBL/GenBank/DDBJ databases">
        <authorList>
            <person name="Hellsten U."/>
            <person name="Grimwood J."/>
            <person name="Chapman J.A."/>
            <person name="Shapiro H."/>
            <person name="Aerts A."/>
            <person name="Otillar R.P."/>
            <person name="Terry A.Y."/>
            <person name="Boore J.L."/>
            <person name="Simakov O."/>
            <person name="Marletaz F."/>
            <person name="Cho S.-J."/>
            <person name="Edsinger-Gonzales E."/>
            <person name="Havlak P."/>
            <person name="Kuo D.-H."/>
            <person name="Larsson T."/>
            <person name="Lv J."/>
            <person name="Arendt D."/>
            <person name="Savage R."/>
            <person name="Osoegawa K."/>
            <person name="de Jong P."/>
            <person name="Lindberg D.R."/>
            <person name="Seaver E.C."/>
            <person name="Weisblat D.A."/>
            <person name="Putnam N.H."/>
            <person name="Grigoriev I.V."/>
            <person name="Rokhsar D.S."/>
        </authorList>
    </citation>
    <scope>NUCLEOTIDE SEQUENCE</scope>
</reference>
<dbReference type="EMBL" id="AMQM01003668">
    <property type="status" value="NOT_ANNOTATED_CDS"/>
    <property type="molecule type" value="Genomic_DNA"/>
</dbReference>
<keyword evidence="8 12" id="KW-0496">Mitochondrion</keyword>
<dbReference type="InterPro" id="IPR023379">
    <property type="entry name" value="BART_dom"/>
</dbReference>
<evidence type="ECO:0000256" key="8">
    <source>
        <dbReference type="ARBA" id="ARBA00023128"/>
    </source>
</evidence>
<evidence type="ECO:0000256" key="9">
    <source>
        <dbReference type="ARBA" id="ARBA00023212"/>
    </source>
</evidence>
<protein>
    <recommendedName>
        <fullName evidence="5 12">ADP-ribosylation factor-like protein 2-binding protein</fullName>
        <shortName evidence="12">ARF-like 2-binding protein</shortName>
    </recommendedName>
</protein>
<evidence type="ECO:0000313" key="16">
    <source>
        <dbReference type="Proteomes" id="UP000015101"/>
    </source>
</evidence>
<keyword evidence="6 12" id="KW-0963">Cytoplasm</keyword>
<proteinExistence type="inferred from homology"/>
<dbReference type="Gene3D" id="1.20.1520.10">
    <property type="entry name" value="ADP-ribosylation factor-like 2-binding protein, domain"/>
    <property type="match status" value="1"/>
</dbReference>
<evidence type="ECO:0000256" key="5">
    <source>
        <dbReference type="ARBA" id="ARBA00014849"/>
    </source>
</evidence>
<evidence type="ECO:0000259" key="13">
    <source>
        <dbReference type="Pfam" id="PF11527"/>
    </source>
</evidence>
<keyword evidence="10 12" id="KW-0539">Nucleus</keyword>
<dbReference type="eggNOG" id="ENOG502RYJD">
    <property type="taxonomic scope" value="Eukaryota"/>
</dbReference>
<dbReference type="HOGENOM" id="CLU_1074715_0_0_1"/>
<gene>
    <name evidence="15" type="primary">20203330</name>
    <name evidence="14" type="ORF">HELRODRAFT_170727</name>
</gene>
<dbReference type="EMBL" id="KB096222">
    <property type="protein sequence ID" value="ESO07392.1"/>
    <property type="molecule type" value="Genomic_DNA"/>
</dbReference>
<dbReference type="KEGG" id="hro:HELRODRAFT_170727"/>
<comment type="function">
    <text evidence="12">Plays a role as an effector of the ADP-ribosylation factor-like protein 2, ARL2.</text>
</comment>
<dbReference type="PANTHER" id="PTHR15487">
    <property type="entry name" value="ADP-RIBOSYLATION FACTOR-LIKE PROTEIN 2-BINDING PROTEIN"/>
    <property type="match status" value="1"/>
</dbReference>
<keyword evidence="7 12" id="KW-0969">Cilium</keyword>
<dbReference type="PANTHER" id="PTHR15487:SF4">
    <property type="entry name" value="ADP-RIBOSYLATION FACTOR-LIKE PROTEIN 2-BINDING PROTEIN"/>
    <property type="match status" value="1"/>
</dbReference>
<comment type="subcellular location">
    <subcellularLocation>
        <location evidence="1 12">Cytoplasm</location>
        <location evidence="1 12">Cytoskeleton</location>
        <location evidence="1 12">Cilium basal body</location>
    </subcellularLocation>
    <subcellularLocation>
        <location evidence="3 12">Cytoplasm</location>
        <location evidence="3 12">Cytoskeleton</location>
        <location evidence="3 12">Microtubule organizing center</location>
        <location evidence="3 12">Centrosome</location>
    </subcellularLocation>
    <subcellularLocation>
        <location evidence="12">Cytoplasm</location>
    </subcellularLocation>
    <subcellularLocation>
        <location evidence="2 12">Nucleus</location>
    </subcellularLocation>
    <subcellularLocation>
        <location evidence="12">Mitochondrion intermembrane space</location>
    </subcellularLocation>
</comment>
<evidence type="ECO:0000256" key="10">
    <source>
        <dbReference type="ARBA" id="ARBA00023242"/>
    </source>
</evidence>
<name>T1F3D1_HELRO</name>
<reference evidence="15" key="3">
    <citation type="submission" date="2015-06" db="UniProtKB">
        <authorList>
            <consortium name="EnsemblMetazoa"/>
        </authorList>
    </citation>
    <scope>IDENTIFICATION</scope>
</reference>
<dbReference type="CTD" id="20203330"/>
<dbReference type="OrthoDB" id="302784at2759"/>
<accession>T1F3D1</accession>
<evidence type="ECO:0000256" key="1">
    <source>
        <dbReference type="ARBA" id="ARBA00004120"/>
    </source>
</evidence>
<dbReference type="RefSeq" id="XP_009014770.1">
    <property type="nucleotide sequence ID" value="XM_009016522.1"/>
</dbReference>
<evidence type="ECO:0000256" key="4">
    <source>
        <dbReference type="ARBA" id="ARBA00009880"/>
    </source>
</evidence>
<keyword evidence="16" id="KW-1185">Reference proteome</keyword>
<evidence type="ECO:0000256" key="3">
    <source>
        <dbReference type="ARBA" id="ARBA00004300"/>
    </source>
</evidence>
<evidence type="ECO:0000256" key="11">
    <source>
        <dbReference type="ARBA" id="ARBA00023273"/>
    </source>
</evidence>
<sequence>MAEPVEFMDCEEENEGEEVFDIEDCDDEYKKFDSTIGHIEDIIMGDEFQGLQNNFMERYHHEFEDVDENKFVYSDIHREYTTIIETYLTQKLTQLIPDFSMGEFLNEVKETDLDYCEVFEILSSFSDFSLFKEAMLQYKKSKENDYSDICLGAVTVRPIIKFPAKSVTTTVSKQQLQQRVQNLKNFNHQTKEPFGNVVRSNPAANRDRVITKEMANSTGTDVIVKTRDGQGDGNYFKNSTRNEDDSDCFMKIEKLDLGM</sequence>
<feature type="domain" description="BART" evidence="13">
    <location>
        <begin position="31"/>
        <end position="143"/>
    </location>
</feature>
<dbReference type="STRING" id="6412.T1F3D1"/>
<evidence type="ECO:0000256" key="6">
    <source>
        <dbReference type="ARBA" id="ARBA00022490"/>
    </source>
</evidence>
<evidence type="ECO:0000256" key="7">
    <source>
        <dbReference type="ARBA" id="ARBA00023069"/>
    </source>
</evidence>
<evidence type="ECO:0000256" key="2">
    <source>
        <dbReference type="ARBA" id="ARBA00004123"/>
    </source>
</evidence>
<dbReference type="Pfam" id="PF11527">
    <property type="entry name" value="ARL2_Bind_BART"/>
    <property type="match status" value="1"/>
</dbReference>